<dbReference type="FunFam" id="4.10.49.10:FF:000001">
    <property type="entry name" value="Cytochrome c oxidase subunit 7C"/>
    <property type="match status" value="1"/>
</dbReference>
<keyword evidence="8 12" id="KW-1133">Transmembrane helix</keyword>
<evidence type="ECO:0000256" key="9">
    <source>
        <dbReference type="ARBA" id="ARBA00023128"/>
    </source>
</evidence>
<comment type="similarity">
    <text evidence="3">Belongs to the cytochrome c oxidase VIIc family.</text>
</comment>
<dbReference type="InParanoid" id="A0A1X7V6X9"/>
<keyword evidence="9" id="KW-0496">Mitochondrion</keyword>
<dbReference type="InterPro" id="IPR004202">
    <property type="entry name" value="COX7C/Cox8"/>
</dbReference>
<dbReference type="AlphaFoldDB" id="A0A1X7V6X9"/>
<dbReference type="Pfam" id="PF02935">
    <property type="entry name" value="COX7C"/>
    <property type="match status" value="1"/>
</dbReference>
<evidence type="ECO:0000256" key="10">
    <source>
        <dbReference type="ARBA" id="ARBA00023136"/>
    </source>
</evidence>
<dbReference type="GO" id="GO:0006123">
    <property type="term" value="P:mitochondrial electron transport, cytochrome c to oxygen"/>
    <property type="evidence" value="ECO:0007669"/>
    <property type="project" value="InterPro"/>
</dbReference>
<organism evidence="13">
    <name type="scientific">Amphimedon queenslandica</name>
    <name type="common">Sponge</name>
    <dbReference type="NCBI Taxonomy" id="400682"/>
    <lineage>
        <taxon>Eukaryota</taxon>
        <taxon>Metazoa</taxon>
        <taxon>Porifera</taxon>
        <taxon>Demospongiae</taxon>
        <taxon>Heteroscleromorpha</taxon>
        <taxon>Haplosclerida</taxon>
        <taxon>Niphatidae</taxon>
        <taxon>Amphimedon</taxon>
    </lineage>
</organism>
<evidence type="ECO:0000256" key="6">
    <source>
        <dbReference type="ARBA" id="ARBA00022792"/>
    </source>
</evidence>
<evidence type="ECO:0000256" key="1">
    <source>
        <dbReference type="ARBA" id="ARBA00004434"/>
    </source>
</evidence>
<proteinExistence type="inferred from homology"/>
<evidence type="ECO:0000256" key="7">
    <source>
        <dbReference type="ARBA" id="ARBA00022946"/>
    </source>
</evidence>
<dbReference type="OMA" id="VAVRFQM"/>
<keyword evidence="6" id="KW-0999">Mitochondrion inner membrane</keyword>
<reference evidence="13" key="1">
    <citation type="submission" date="2017-05" db="UniProtKB">
        <authorList>
            <consortium name="EnsemblMetazoa"/>
        </authorList>
    </citation>
    <scope>IDENTIFICATION</scope>
</reference>
<dbReference type="Gene3D" id="4.10.49.10">
    <property type="entry name" value="Cytochrome c oxidase subunit VIIc"/>
    <property type="match status" value="1"/>
</dbReference>
<feature type="transmembrane region" description="Helical" evidence="12">
    <location>
        <begin position="48"/>
        <end position="69"/>
    </location>
</feature>
<dbReference type="UniPathway" id="UPA00705"/>
<comment type="subcellular location">
    <subcellularLocation>
        <location evidence="1">Mitochondrion inner membrane</location>
        <topology evidence="1">Single-pass membrane protein</topology>
    </subcellularLocation>
</comment>
<keyword evidence="7" id="KW-0809">Transit peptide</keyword>
<sequence>MAAARQSFGLFSRNFSLLSRSAVRPLRGDVANGPGQNMPFQTKNKFRLVVTMFGAASFAFSLPFVMVVYQMRKNST</sequence>
<keyword evidence="10 12" id="KW-0472">Membrane</keyword>
<evidence type="ECO:0000256" key="12">
    <source>
        <dbReference type="SAM" id="Phobius"/>
    </source>
</evidence>
<evidence type="ECO:0000256" key="11">
    <source>
        <dbReference type="ARBA" id="ARBA00031140"/>
    </source>
</evidence>
<dbReference type="GO" id="GO:0045277">
    <property type="term" value="C:respiratory chain complex IV"/>
    <property type="evidence" value="ECO:0007669"/>
    <property type="project" value="InterPro"/>
</dbReference>
<evidence type="ECO:0000256" key="8">
    <source>
        <dbReference type="ARBA" id="ARBA00022989"/>
    </source>
</evidence>
<comment type="pathway">
    <text evidence="2">Energy metabolism; oxidative phosphorylation.</text>
</comment>
<dbReference type="SUPFAM" id="SSF81427">
    <property type="entry name" value="Mitochondrial cytochrome c oxidase subunit VIIc (aka VIIIa)"/>
    <property type="match status" value="1"/>
</dbReference>
<dbReference type="GO" id="GO:0005743">
    <property type="term" value="C:mitochondrial inner membrane"/>
    <property type="evidence" value="ECO:0007669"/>
    <property type="project" value="UniProtKB-SubCell"/>
</dbReference>
<protein>
    <recommendedName>
        <fullName evidence="4">Cytochrome c oxidase subunit 7C, mitochondrial</fullName>
    </recommendedName>
    <alternativeName>
        <fullName evidence="11">Cytochrome c oxidase polypeptide VIIc</fullName>
    </alternativeName>
</protein>
<evidence type="ECO:0000256" key="4">
    <source>
        <dbReference type="ARBA" id="ARBA00017004"/>
    </source>
</evidence>
<evidence type="ECO:0000256" key="3">
    <source>
        <dbReference type="ARBA" id="ARBA00010514"/>
    </source>
</evidence>
<dbReference type="EnsemblMetazoa" id="Aqu2.1.35751_001">
    <property type="protein sequence ID" value="Aqu2.1.35751_001"/>
    <property type="gene ID" value="Aqu2.1.35751"/>
</dbReference>
<evidence type="ECO:0000256" key="2">
    <source>
        <dbReference type="ARBA" id="ARBA00004673"/>
    </source>
</evidence>
<dbReference type="PANTHER" id="PTHR13313">
    <property type="entry name" value="CYTOCHROME C OXIDASE SUBUNIT VIIC"/>
    <property type="match status" value="1"/>
</dbReference>
<keyword evidence="5 12" id="KW-0812">Transmembrane</keyword>
<dbReference type="InterPro" id="IPR036636">
    <property type="entry name" value="COX7C/Cox8_sf"/>
</dbReference>
<accession>A0A1X7V6X9</accession>
<evidence type="ECO:0000256" key="5">
    <source>
        <dbReference type="ARBA" id="ARBA00022692"/>
    </source>
</evidence>
<name>A0A1X7V6X9_AMPQE</name>
<dbReference type="PANTHER" id="PTHR13313:SF0">
    <property type="entry name" value="CYTOCHROME C OXIDASE SUBUNIT 7C, MITOCHONDRIAL"/>
    <property type="match status" value="1"/>
</dbReference>
<evidence type="ECO:0000313" key="13">
    <source>
        <dbReference type="EnsemblMetazoa" id="Aqu2.1.35751_001"/>
    </source>
</evidence>